<keyword evidence="9 11" id="KW-0472">Membrane</keyword>
<dbReference type="PANTHER" id="PTHR13205:SF15">
    <property type="entry name" value="DOLICHOL KINASE"/>
    <property type="match status" value="1"/>
</dbReference>
<evidence type="ECO:0000256" key="10">
    <source>
        <dbReference type="SAM" id="MobiDB-lite"/>
    </source>
</evidence>
<evidence type="ECO:0000256" key="5">
    <source>
        <dbReference type="ARBA" id="ARBA00022692"/>
    </source>
</evidence>
<evidence type="ECO:0000313" key="12">
    <source>
        <dbReference type="EMBL" id="KAK3197050.1"/>
    </source>
</evidence>
<feature type="transmembrane region" description="Helical" evidence="11">
    <location>
        <begin position="527"/>
        <end position="550"/>
    </location>
</feature>
<evidence type="ECO:0000256" key="11">
    <source>
        <dbReference type="SAM" id="Phobius"/>
    </source>
</evidence>
<evidence type="ECO:0000256" key="8">
    <source>
        <dbReference type="ARBA" id="ARBA00022989"/>
    </source>
</evidence>
<evidence type="ECO:0000256" key="9">
    <source>
        <dbReference type="ARBA" id="ARBA00023136"/>
    </source>
</evidence>
<dbReference type="EMBL" id="WVTA01000021">
    <property type="protein sequence ID" value="KAK3197050.1"/>
    <property type="molecule type" value="Genomic_DNA"/>
</dbReference>
<feature type="region of interest" description="Disordered" evidence="10">
    <location>
        <begin position="558"/>
        <end position="580"/>
    </location>
</feature>
<feature type="transmembrane region" description="Helical" evidence="11">
    <location>
        <begin position="328"/>
        <end position="350"/>
    </location>
</feature>
<sequence>MAQASQTPEAQLEMPASSEIESLELFRRSPHPYHRRQHDLRTTEASSESSSYDPSRTSLHPSHNPPSDEDDRKRRKTSQSPSESGTEADDEGYSFVKALPAPPLRPRKGLRNARGAELDGDATPLLTPSQVDEEGRKLSGQYFQRRKEGSRSGGASPTDDEAKAARQKYLKRRRNEVVRRTTETALLGVIGILAVSGCDCWEKLLHWHRDSLRSRSATRAVSDSDADEDDPLFSSPLTKTKSLKLDVLNALRSKSTIPNGNEPHSAVERKHGREPTTSVSLPTRRNTVPSLPVQNPISWNGLRQRKRTKSIAQHFLNLTPTQALYRKWLYAAYFYFLVAVLILGPIRYLVSKSSLHNHEPFGWAIGYLFGNIQPLRFQIFTWNLTSWIPLPPLFDPSSLPSTPLPPAEHLRNLTLHPANTRLLLSTYCLSILALGLTVVLRLSSTVEVDTRRKVFHGTMVAILLPTIYIDPCFVHLALSLVLAIFLLLDLIRASQLPPLSAPIASFLTPYVDGRDLRGPVIRVEFAMGFWLSLIVYTFCFLLAALAYIIWDATPRPDQSATTGETGMTEGSQNGYQFPPEVLKPPNSRSVIVLMPTEDDWMDFREKMGWPTLKLQMVYERMNGEEHPRIVRYVGQLDDGSVVLEKLSPGPLLRMKGPEHIDHLTRALYYGWALQVLSALSFLHSHGITTQGFGEQSVWLRSDFTVALTGLINCFLDGKQVENFDGVDGCSWIGDGSWEYGYEDFEGTPREDLYYWGRWVFFLLAPNADGEIGSPAKFYERYEIFDIWKARQEALRNEMLECLGEDPIGPVLWKTWKGEYSTLEDVVKEVKNCAAQIGLQVVGGDEIDFGKPWEEVFEIVWGGGRYRNFVLSLKK</sequence>
<comment type="caution">
    <text evidence="12">The sequence shown here is derived from an EMBL/GenBank/DDBJ whole genome shotgun (WGS) entry which is preliminary data.</text>
</comment>
<feature type="compositionally biased region" description="Polar residues" evidence="10">
    <location>
        <begin position="275"/>
        <end position="288"/>
    </location>
</feature>
<dbReference type="GO" id="GO:0043048">
    <property type="term" value="P:dolichyl monophosphate biosynthetic process"/>
    <property type="evidence" value="ECO:0007669"/>
    <property type="project" value="TreeGrafter"/>
</dbReference>
<reference evidence="12 13" key="1">
    <citation type="submission" date="2021-02" db="EMBL/GenBank/DDBJ databases">
        <title>Genome assembly of Pseudopithomyces chartarum.</title>
        <authorList>
            <person name="Jauregui R."/>
            <person name="Singh J."/>
            <person name="Voisey C."/>
        </authorList>
    </citation>
    <scope>NUCLEOTIDE SEQUENCE [LARGE SCALE GENOMIC DNA]</scope>
    <source>
        <strain evidence="12 13">AGR01</strain>
    </source>
</reference>
<keyword evidence="4" id="KW-0808">Transferase</keyword>
<comment type="subcellular location">
    <subcellularLocation>
        <location evidence="1">Endoplasmic reticulum membrane</location>
        <topology evidence="1">Multi-pass membrane protein</topology>
    </subcellularLocation>
</comment>
<dbReference type="Proteomes" id="UP001280581">
    <property type="component" value="Unassembled WGS sequence"/>
</dbReference>
<protein>
    <recommendedName>
        <fullName evidence="3">dolichol kinase</fullName>
        <ecNumber evidence="3">2.7.1.108</ecNumber>
    </recommendedName>
</protein>
<keyword evidence="8 11" id="KW-1133">Transmembrane helix</keyword>
<evidence type="ECO:0000256" key="4">
    <source>
        <dbReference type="ARBA" id="ARBA00022679"/>
    </source>
</evidence>
<dbReference type="EC" id="2.7.1.108" evidence="3"/>
<evidence type="ECO:0000256" key="1">
    <source>
        <dbReference type="ARBA" id="ARBA00004477"/>
    </source>
</evidence>
<dbReference type="SUPFAM" id="SSF56112">
    <property type="entry name" value="Protein kinase-like (PK-like)"/>
    <property type="match status" value="1"/>
</dbReference>
<keyword evidence="6" id="KW-0418">Kinase</keyword>
<organism evidence="12 13">
    <name type="scientific">Pseudopithomyces chartarum</name>
    <dbReference type="NCBI Taxonomy" id="1892770"/>
    <lineage>
        <taxon>Eukaryota</taxon>
        <taxon>Fungi</taxon>
        <taxon>Dikarya</taxon>
        <taxon>Ascomycota</taxon>
        <taxon>Pezizomycotina</taxon>
        <taxon>Dothideomycetes</taxon>
        <taxon>Pleosporomycetidae</taxon>
        <taxon>Pleosporales</taxon>
        <taxon>Massarineae</taxon>
        <taxon>Didymosphaeriaceae</taxon>
        <taxon>Pseudopithomyces</taxon>
    </lineage>
</organism>
<keyword evidence="7" id="KW-0256">Endoplasmic reticulum</keyword>
<dbReference type="InterPro" id="IPR011009">
    <property type="entry name" value="Kinase-like_dom_sf"/>
</dbReference>
<feature type="transmembrane region" description="Helical" evidence="11">
    <location>
        <begin position="422"/>
        <end position="442"/>
    </location>
</feature>
<evidence type="ECO:0000313" key="13">
    <source>
        <dbReference type="Proteomes" id="UP001280581"/>
    </source>
</evidence>
<feature type="region of interest" description="Disordered" evidence="10">
    <location>
        <begin position="254"/>
        <end position="288"/>
    </location>
</feature>
<gene>
    <name evidence="12" type="ORF">GRF29_1536g460890</name>
</gene>
<accession>A0AAN6LKU5</accession>
<proteinExistence type="inferred from homology"/>
<comment type="similarity">
    <text evidence="2">Belongs to the polyprenol kinase family.</text>
</comment>
<feature type="compositionally biased region" description="Basic residues" evidence="10">
    <location>
        <begin position="28"/>
        <end position="38"/>
    </location>
</feature>
<evidence type="ECO:0000256" key="2">
    <source>
        <dbReference type="ARBA" id="ARBA00010794"/>
    </source>
</evidence>
<feature type="compositionally biased region" description="Polar residues" evidence="10">
    <location>
        <begin position="558"/>
        <end position="575"/>
    </location>
</feature>
<feature type="region of interest" description="Disordered" evidence="10">
    <location>
        <begin position="1"/>
        <end position="166"/>
    </location>
</feature>
<feature type="compositionally biased region" description="Basic and acidic residues" evidence="10">
    <location>
        <begin position="265"/>
        <end position="274"/>
    </location>
</feature>
<keyword evidence="13" id="KW-1185">Reference proteome</keyword>
<feature type="compositionally biased region" description="Low complexity" evidence="10">
    <location>
        <begin position="46"/>
        <end position="58"/>
    </location>
</feature>
<dbReference type="AlphaFoldDB" id="A0AAN6LKU5"/>
<dbReference type="PANTHER" id="PTHR13205">
    <property type="entry name" value="TRANSMEMBRANE PROTEIN 15-RELATED"/>
    <property type="match status" value="1"/>
</dbReference>
<dbReference type="GO" id="GO:0004168">
    <property type="term" value="F:dolichol kinase activity"/>
    <property type="evidence" value="ECO:0007669"/>
    <property type="project" value="UniProtKB-EC"/>
</dbReference>
<dbReference type="GO" id="GO:0005789">
    <property type="term" value="C:endoplasmic reticulum membrane"/>
    <property type="evidence" value="ECO:0007669"/>
    <property type="project" value="UniProtKB-SubCell"/>
</dbReference>
<keyword evidence="5 11" id="KW-0812">Transmembrane</keyword>
<evidence type="ECO:0000256" key="6">
    <source>
        <dbReference type="ARBA" id="ARBA00022777"/>
    </source>
</evidence>
<evidence type="ECO:0000256" key="3">
    <source>
        <dbReference type="ARBA" id="ARBA00012132"/>
    </source>
</evidence>
<feature type="region of interest" description="Disordered" evidence="10">
    <location>
        <begin position="214"/>
        <end position="233"/>
    </location>
</feature>
<evidence type="ECO:0000256" key="7">
    <source>
        <dbReference type="ARBA" id="ARBA00022824"/>
    </source>
</evidence>
<dbReference type="InterPro" id="IPR032974">
    <property type="entry name" value="Polypren_kinase"/>
</dbReference>
<feature type="transmembrane region" description="Helical" evidence="11">
    <location>
        <begin position="462"/>
        <end position="488"/>
    </location>
</feature>
<name>A0AAN6LKU5_9PLEO</name>